<dbReference type="GO" id="GO:0003700">
    <property type="term" value="F:DNA-binding transcription factor activity"/>
    <property type="evidence" value="ECO:0000318"/>
    <property type="project" value="GO_Central"/>
</dbReference>
<comment type="caution">
    <text evidence="9">The sequence shown here is derived from an EMBL/GenBank/DDBJ whole genome shotgun (WGS) entry which is preliminary data.</text>
</comment>
<keyword evidence="3" id="KW-0805">Transcription regulation</keyword>
<proteinExistence type="predicted"/>
<keyword evidence="2" id="KW-0677">Repeat</keyword>
<organism evidence="9 10">
    <name type="scientific">Zostera marina</name>
    <name type="common">Eelgrass</name>
    <dbReference type="NCBI Taxonomy" id="29655"/>
    <lineage>
        <taxon>Eukaryota</taxon>
        <taxon>Viridiplantae</taxon>
        <taxon>Streptophyta</taxon>
        <taxon>Embryophyta</taxon>
        <taxon>Tracheophyta</taxon>
        <taxon>Spermatophyta</taxon>
        <taxon>Magnoliopsida</taxon>
        <taxon>Liliopsida</taxon>
        <taxon>Zosteraceae</taxon>
        <taxon>Zostera</taxon>
    </lineage>
</organism>
<feature type="domain" description="Myb-like" evidence="7">
    <location>
        <begin position="62"/>
        <end position="112"/>
    </location>
</feature>
<dbReference type="SUPFAM" id="SSF46689">
    <property type="entry name" value="Homeodomain-like"/>
    <property type="match status" value="1"/>
</dbReference>
<dbReference type="CDD" id="cd00167">
    <property type="entry name" value="SANT"/>
    <property type="match status" value="2"/>
</dbReference>
<feature type="domain" description="Myb-like" evidence="7">
    <location>
        <begin position="9"/>
        <end position="61"/>
    </location>
</feature>
<dbReference type="FunFam" id="1.10.10.60:FF:000394">
    <property type="entry name" value="MYB transcription factor"/>
    <property type="match status" value="1"/>
</dbReference>
<dbReference type="Gene3D" id="1.10.10.60">
    <property type="entry name" value="Homeodomain-like"/>
    <property type="match status" value="2"/>
</dbReference>
<keyword evidence="4" id="KW-0238">DNA-binding</keyword>
<dbReference type="InterPro" id="IPR015495">
    <property type="entry name" value="Myb_TF_plants"/>
</dbReference>
<dbReference type="PROSITE" id="PS50090">
    <property type="entry name" value="MYB_LIKE"/>
    <property type="match status" value="2"/>
</dbReference>
<dbReference type="OMA" id="AAMGSRW"/>
<dbReference type="FunFam" id="1.10.10.60:FF:000015">
    <property type="entry name" value="Transcription factor RAX3"/>
    <property type="match status" value="1"/>
</dbReference>
<accession>A0A0K9Q0G6</accession>
<evidence type="ECO:0000256" key="1">
    <source>
        <dbReference type="ARBA" id="ARBA00004123"/>
    </source>
</evidence>
<evidence type="ECO:0000256" key="2">
    <source>
        <dbReference type="ARBA" id="ARBA00022737"/>
    </source>
</evidence>
<evidence type="ECO:0000256" key="4">
    <source>
        <dbReference type="ARBA" id="ARBA00023125"/>
    </source>
</evidence>
<dbReference type="InterPro" id="IPR017930">
    <property type="entry name" value="Myb_dom"/>
</dbReference>
<reference evidence="10" key="1">
    <citation type="journal article" date="2016" name="Nature">
        <title>The genome of the seagrass Zostera marina reveals angiosperm adaptation to the sea.</title>
        <authorList>
            <person name="Olsen J.L."/>
            <person name="Rouze P."/>
            <person name="Verhelst B."/>
            <person name="Lin Y.-C."/>
            <person name="Bayer T."/>
            <person name="Collen J."/>
            <person name="Dattolo E."/>
            <person name="De Paoli E."/>
            <person name="Dittami S."/>
            <person name="Maumus F."/>
            <person name="Michel G."/>
            <person name="Kersting A."/>
            <person name="Lauritano C."/>
            <person name="Lohaus R."/>
            <person name="Toepel M."/>
            <person name="Tonon T."/>
            <person name="Vanneste K."/>
            <person name="Amirebrahimi M."/>
            <person name="Brakel J."/>
            <person name="Bostroem C."/>
            <person name="Chovatia M."/>
            <person name="Grimwood J."/>
            <person name="Jenkins J.W."/>
            <person name="Jueterbock A."/>
            <person name="Mraz A."/>
            <person name="Stam W.T."/>
            <person name="Tice H."/>
            <person name="Bornberg-Bauer E."/>
            <person name="Green P.J."/>
            <person name="Pearson G.A."/>
            <person name="Procaccini G."/>
            <person name="Duarte C.M."/>
            <person name="Schmutz J."/>
            <person name="Reusch T.B.H."/>
            <person name="Van de Peer Y."/>
        </authorList>
    </citation>
    <scope>NUCLEOTIDE SEQUENCE [LARGE SCALE GENOMIC DNA]</scope>
    <source>
        <strain evidence="10">cv. Finnish</strain>
    </source>
</reference>
<feature type="domain" description="HTH myb-type" evidence="8">
    <location>
        <begin position="9"/>
        <end position="65"/>
    </location>
</feature>
<evidence type="ECO:0000259" key="8">
    <source>
        <dbReference type="PROSITE" id="PS51294"/>
    </source>
</evidence>
<keyword evidence="5" id="KW-0804">Transcription</keyword>
<dbReference type="InterPro" id="IPR001005">
    <property type="entry name" value="SANT/Myb"/>
</dbReference>
<dbReference type="Pfam" id="PF00249">
    <property type="entry name" value="Myb_DNA-binding"/>
    <property type="match status" value="2"/>
</dbReference>
<dbReference type="PANTHER" id="PTHR47994:SF5">
    <property type="entry name" value="F14D16.11-RELATED"/>
    <property type="match status" value="1"/>
</dbReference>
<evidence type="ECO:0000313" key="10">
    <source>
        <dbReference type="Proteomes" id="UP000036987"/>
    </source>
</evidence>
<dbReference type="InterPro" id="IPR009057">
    <property type="entry name" value="Homeodomain-like_sf"/>
</dbReference>
<dbReference type="AlphaFoldDB" id="A0A0K9Q0G6"/>
<comment type="subcellular location">
    <subcellularLocation>
        <location evidence="1">Nucleus</location>
    </subcellularLocation>
</comment>
<protein>
    <submittedName>
        <fullName evidence="9">Uncharacterized protein</fullName>
    </submittedName>
</protein>
<dbReference type="PROSITE" id="PS51294">
    <property type="entry name" value="HTH_MYB"/>
    <property type="match status" value="2"/>
</dbReference>
<dbReference type="SMART" id="SM00717">
    <property type="entry name" value="SANT"/>
    <property type="match status" value="2"/>
</dbReference>
<evidence type="ECO:0000256" key="6">
    <source>
        <dbReference type="ARBA" id="ARBA00023242"/>
    </source>
</evidence>
<name>A0A0K9Q0G6_ZOSMR</name>
<dbReference type="Proteomes" id="UP000036987">
    <property type="component" value="Unassembled WGS sequence"/>
</dbReference>
<evidence type="ECO:0000256" key="3">
    <source>
        <dbReference type="ARBA" id="ARBA00023015"/>
    </source>
</evidence>
<dbReference type="EMBL" id="LFYR01000244">
    <property type="protein sequence ID" value="KMZ74776.1"/>
    <property type="molecule type" value="Genomic_DNA"/>
</dbReference>
<dbReference type="STRING" id="29655.A0A0K9Q0G6"/>
<gene>
    <name evidence="9" type="ORF">ZOSMA_122G00440</name>
</gene>
<feature type="domain" description="HTH myb-type" evidence="8">
    <location>
        <begin position="66"/>
        <end position="116"/>
    </location>
</feature>
<dbReference type="PANTHER" id="PTHR47994">
    <property type="entry name" value="F14D16.11-RELATED"/>
    <property type="match status" value="1"/>
</dbReference>
<evidence type="ECO:0000256" key="5">
    <source>
        <dbReference type="ARBA" id="ARBA00023163"/>
    </source>
</evidence>
<dbReference type="GO" id="GO:0005634">
    <property type="term" value="C:nucleus"/>
    <property type="evidence" value="ECO:0000318"/>
    <property type="project" value="GO_Central"/>
</dbReference>
<dbReference type="GO" id="GO:0000976">
    <property type="term" value="F:transcription cis-regulatory region binding"/>
    <property type="evidence" value="ECO:0007669"/>
    <property type="project" value="UniProtKB-ARBA"/>
</dbReference>
<sequence>MGRPPCCDKTNVKKGPWTAEEDARILSYVSTHGLGKWTDVPKKAGLKRCGKSCRLRYMNYLRPDLKRESFSPQEENMIVFLHATIGSRWSTIAQYMPGRTDNDVKNYWNTKLKKKLVQEGIDPITHKPISEIMLTLGGVQPSRTSATNETGKNGRISCLNRDLKNVFMSRSDSVLDPMVAIQNMPETSGYDLLTQLQAIRLVADVSNGATPMPEMTTVLSELPQQICTSTSTCTSTAAPVADSTRIGNAADDLNWSDFLVDDIIMCIDDGRHKEVSSTPSTREVIGSSTYMDPMPPSLLLDRHELDFNFDFDLDLDFP</sequence>
<evidence type="ECO:0000313" key="9">
    <source>
        <dbReference type="EMBL" id="KMZ74776.1"/>
    </source>
</evidence>
<keyword evidence="10" id="KW-1185">Reference proteome</keyword>
<dbReference type="OrthoDB" id="2143914at2759"/>
<evidence type="ECO:0000259" key="7">
    <source>
        <dbReference type="PROSITE" id="PS50090"/>
    </source>
</evidence>
<keyword evidence="6" id="KW-0539">Nucleus</keyword>